<evidence type="ECO:0000256" key="2">
    <source>
        <dbReference type="ARBA" id="ARBA00023015"/>
    </source>
</evidence>
<dbReference type="GO" id="GO:0000981">
    <property type="term" value="F:DNA-binding transcription factor activity, RNA polymerase II-specific"/>
    <property type="evidence" value="ECO:0007669"/>
    <property type="project" value="InterPro"/>
</dbReference>
<comment type="subcellular location">
    <subcellularLocation>
        <location evidence="1">Nucleus</location>
    </subcellularLocation>
</comment>
<dbReference type="InterPro" id="IPR050142">
    <property type="entry name" value="MADS-box/MEF2_TF"/>
</dbReference>
<proteinExistence type="predicted"/>
<feature type="coiled-coil region" evidence="6">
    <location>
        <begin position="87"/>
        <end position="114"/>
    </location>
</feature>
<keyword evidence="4" id="KW-0804">Transcription</keyword>
<name>A0A394DLD6_LUPAN</name>
<keyword evidence="3" id="KW-0238">DNA-binding</keyword>
<keyword evidence="5" id="KW-0539">Nucleus</keyword>
<dbReference type="SMART" id="SM00432">
    <property type="entry name" value="MADS"/>
    <property type="match status" value="1"/>
</dbReference>
<dbReference type="OrthoDB" id="1375163at2759"/>
<dbReference type="KEGG" id="lang:109338746"/>
<evidence type="ECO:0000256" key="3">
    <source>
        <dbReference type="ARBA" id="ARBA00023125"/>
    </source>
</evidence>
<dbReference type="Gramene" id="OIW20721">
    <property type="protein sequence ID" value="OIW20721"/>
    <property type="gene ID" value="TanjilG_21649"/>
</dbReference>
<evidence type="ECO:0000313" key="8">
    <source>
        <dbReference type="EMBL" id="OIW20721.1"/>
    </source>
</evidence>
<dbReference type="AlphaFoldDB" id="A0A394DLD6"/>
<dbReference type="Proteomes" id="UP000188354">
    <property type="component" value="Unassembled WGS sequence"/>
</dbReference>
<evidence type="ECO:0000259" key="7">
    <source>
        <dbReference type="PROSITE" id="PS50066"/>
    </source>
</evidence>
<evidence type="ECO:0000256" key="5">
    <source>
        <dbReference type="ARBA" id="ARBA00023242"/>
    </source>
</evidence>
<dbReference type="FunFam" id="3.40.1810.10:FF:000018">
    <property type="entry name" value="agamous-like MADS-box protein AGL80"/>
    <property type="match status" value="1"/>
</dbReference>
<dbReference type="GO" id="GO:0045944">
    <property type="term" value="P:positive regulation of transcription by RNA polymerase II"/>
    <property type="evidence" value="ECO:0007669"/>
    <property type="project" value="InterPro"/>
</dbReference>
<accession>A0A394DLD6</accession>
<dbReference type="GO" id="GO:0005634">
    <property type="term" value="C:nucleus"/>
    <property type="evidence" value="ECO:0007669"/>
    <property type="project" value="UniProtKB-SubCell"/>
</dbReference>
<organism evidence="8 9">
    <name type="scientific">Lupinus angustifolius</name>
    <name type="common">Narrow-leaved blue lupine</name>
    <dbReference type="NCBI Taxonomy" id="3871"/>
    <lineage>
        <taxon>Eukaryota</taxon>
        <taxon>Viridiplantae</taxon>
        <taxon>Streptophyta</taxon>
        <taxon>Embryophyta</taxon>
        <taxon>Tracheophyta</taxon>
        <taxon>Spermatophyta</taxon>
        <taxon>Magnoliopsida</taxon>
        <taxon>eudicotyledons</taxon>
        <taxon>Gunneridae</taxon>
        <taxon>Pentapetalae</taxon>
        <taxon>rosids</taxon>
        <taxon>fabids</taxon>
        <taxon>Fabales</taxon>
        <taxon>Fabaceae</taxon>
        <taxon>Papilionoideae</taxon>
        <taxon>50 kb inversion clade</taxon>
        <taxon>genistoids sensu lato</taxon>
        <taxon>core genistoids</taxon>
        <taxon>Genisteae</taxon>
        <taxon>Lupinus</taxon>
    </lineage>
</organism>
<protein>
    <recommendedName>
        <fullName evidence="7">MADS-box domain-containing protein</fullName>
    </recommendedName>
</protein>
<dbReference type="InterPro" id="IPR036879">
    <property type="entry name" value="TF_MADSbox_sf"/>
</dbReference>
<dbReference type="GO" id="GO:0000987">
    <property type="term" value="F:cis-regulatory region sequence-specific DNA binding"/>
    <property type="evidence" value="ECO:0007669"/>
    <property type="project" value="InterPro"/>
</dbReference>
<evidence type="ECO:0000256" key="1">
    <source>
        <dbReference type="ARBA" id="ARBA00004123"/>
    </source>
</evidence>
<comment type="caution">
    <text evidence="8">The sequence shown here is derived from an EMBL/GenBank/DDBJ whole genome shotgun (WGS) entry which is preliminary data.</text>
</comment>
<evidence type="ECO:0000313" key="9">
    <source>
        <dbReference type="Proteomes" id="UP000188354"/>
    </source>
</evidence>
<dbReference type="SUPFAM" id="SSF55455">
    <property type="entry name" value="SRF-like"/>
    <property type="match status" value="1"/>
</dbReference>
<dbReference type="GO" id="GO:0046983">
    <property type="term" value="F:protein dimerization activity"/>
    <property type="evidence" value="ECO:0007669"/>
    <property type="project" value="InterPro"/>
</dbReference>
<dbReference type="Pfam" id="PF00319">
    <property type="entry name" value="SRF-TF"/>
    <property type="match status" value="1"/>
</dbReference>
<keyword evidence="9" id="KW-1185">Reference proteome</keyword>
<dbReference type="PRINTS" id="PR00404">
    <property type="entry name" value="MADSDOMAIN"/>
</dbReference>
<dbReference type="PANTHER" id="PTHR48019">
    <property type="entry name" value="SERUM RESPONSE FACTOR HOMOLOG"/>
    <property type="match status" value="1"/>
</dbReference>
<evidence type="ECO:0000256" key="6">
    <source>
        <dbReference type="SAM" id="Coils"/>
    </source>
</evidence>
<dbReference type="InterPro" id="IPR002100">
    <property type="entry name" value="TF_MADSbox"/>
</dbReference>
<sequence length="223" mass="25731">MARKKVNLSYIANDSKRKESYKKRKNSLIKKTNEISTLCGIDACAIVYGQNEPQPEVWPSHLGVQRVLQKFGRMSQMEQSKKMMNQETFLKQSIIKAKEQLKKQKNENRKKEMALFMFNCLSIGTLANTVNMADLNDLLWMIDQTLKEIEQKQTQEEPKEAILMTATGIDALNWEKVPMDGHIQNMTQTNVNAMQKQNLLMDSVNAGWNEMFQFGDFNPQNGF</sequence>
<keyword evidence="2" id="KW-0805">Transcription regulation</keyword>
<dbReference type="CDD" id="cd00266">
    <property type="entry name" value="MADS_SRF_like"/>
    <property type="match status" value="1"/>
</dbReference>
<reference evidence="8 9" key="1">
    <citation type="journal article" date="2017" name="Plant Biotechnol. J.">
        <title>A comprehensive draft genome sequence for lupin (Lupinus angustifolius), an emerging health food: insights into plant-microbe interactions and legume evolution.</title>
        <authorList>
            <person name="Hane J.K."/>
            <person name="Ming Y."/>
            <person name="Kamphuis L.G."/>
            <person name="Nelson M.N."/>
            <person name="Garg G."/>
            <person name="Atkins C.A."/>
            <person name="Bayer P.E."/>
            <person name="Bravo A."/>
            <person name="Bringans S."/>
            <person name="Cannon S."/>
            <person name="Edwards D."/>
            <person name="Foley R."/>
            <person name="Gao L.L."/>
            <person name="Harrison M.J."/>
            <person name="Huang W."/>
            <person name="Hurgobin B."/>
            <person name="Li S."/>
            <person name="Liu C.W."/>
            <person name="McGrath A."/>
            <person name="Morahan G."/>
            <person name="Murray J."/>
            <person name="Weller J."/>
            <person name="Jian J."/>
            <person name="Singh K.B."/>
        </authorList>
    </citation>
    <scope>NUCLEOTIDE SEQUENCE [LARGE SCALE GENOMIC DNA]</scope>
    <source>
        <strain evidence="9">cv. Tanjil</strain>
        <tissue evidence="8">Whole plant</tissue>
    </source>
</reference>
<dbReference type="PROSITE" id="PS50066">
    <property type="entry name" value="MADS_BOX_2"/>
    <property type="match status" value="1"/>
</dbReference>
<gene>
    <name evidence="8" type="ORF">TanjilG_21649</name>
</gene>
<dbReference type="InterPro" id="IPR033897">
    <property type="entry name" value="SRF-like_MADS-box"/>
</dbReference>
<evidence type="ECO:0000256" key="4">
    <source>
        <dbReference type="ARBA" id="ARBA00023163"/>
    </source>
</evidence>
<dbReference type="EMBL" id="MLAU01014135">
    <property type="protein sequence ID" value="OIW20721.1"/>
    <property type="molecule type" value="Genomic_DNA"/>
</dbReference>
<keyword evidence="6" id="KW-0175">Coiled coil</keyword>
<feature type="domain" description="MADS-box" evidence="7">
    <location>
        <begin position="1"/>
        <end position="51"/>
    </location>
</feature>
<dbReference type="Gene3D" id="3.40.1810.10">
    <property type="entry name" value="Transcription factor, MADS-box"/>
    <property type="match status" value="1"/>
</dbReference>